<organism evidence="2 3">
    <name type="scientific">Diaporthe vaccinii</name>
    <dbReference type="NCBI Taxonomy" id="105482"/>
    <lineage>
        <taxon>Eukaryota</taxon>
        <taxon>Fungi</taxon>
        <taxon>Dikarya</taxon>
        <taxon>Ascomycota</taxon>
        <taxon>Pezizomycotina</taxon>
        <taxon>Sordariomycetes</taxon>
        <taxon>Sordariomycetidae</taxon>
        <taxon>Diaporthales</taxon>
        <taxon>Diaporthaceae</taxon>
        <taxon>Diaporthe</taxon>
        <taxon>Diaporthe eres species complex</taxon>
    </lineage>
</organism>
<proteinExistence type="predicted"/>
<accession>A0ABR4EVE4</accession>
<name>A0ABR4EVE4_9PEZI</name>
<dbReference type="Proteomes" id="UP001600888">
    <property type="component" value="Unassembled WGS sequence"/>
</dbReference>
<dbReference type="EMBL" id="JBAWTH010000025">
    <property type="protein sequence ID" value="KAL2286407.1"/>
    <property type="molecule type" value="Genomic_DNA"/>
</dbReference>
<evidence type="ECO:0000256" key="1">
    <source>
        <dbReference type="SAM" id="MobiDB-lite"/>
    </source>
</evidence>
<comment type="caution">
    <text evidence="2">The sequence shown here is derived from an EMBL/GenBank/DDBJ whole genome shotgun (WGS) entry which is preliminary data.</text>
</comment>
<evidence type="ECO:0000313" key="2">
    <source>
        <dbReference type="EMBL" id="KAL2286407.1"/>
    </source>
</evidence>
<gene>
    <name evidence="2" type="ORF">FJTKL_07164</name>
</gene>
<sequence>MIVPRQTKTSRNWNKALEAFALGWRRPKPYYPVIISPNSSVSTPQKLQEMAGMTTPPRVFNTTYTTMHGGLDAAHLQADGKPEEIQVGEVSWRELVGITNKAEYDDWLFVFVDGKVRGATMVKSFKAGGRHEGEQDLGGEIPDASPVADPCEV</sequence>
<protein>
    <submittedName>
        <fullName evidence="2">Uncharacterized protein</fullName>
    </submittedName>
</protein>
<feature type="region of interest" description="Disordered" evidence="1">
    <location>
        <begin position="129"/>
        <end position="153"/>
    </location>
</feature>
<evidence type="ECO:0000313" key="3">
    <source>
        <dbReference type="Proteomes" id="UP001600888"/>
    </source>
</evidence>
<keyword evidence="3" id="KW-1185">Reference proteome</keyword>
<reference evidence="2 3" key="1">
    <citation type="submission" date="2024-03" db="EMBL/GenBank/DDBJ databases">
        <title>A high-quality draft genome sequence of Diaporthe vaccinii, a causative agent of upright dieback and viscid rot disease in cranberry plants.</title>
        <authorList>
            <person name="Sarrasin M."/>
            <person name="Lang B.F."/>
            <person name="Burger G."/>
        </authorList>
    </citation>
    <scope>NUCLEOTIDE SEQUENCE [LARGE SCALE GENOMIC DNA]</scope>
    <source>
        <strain evidence="2 3">IS7</strain>
    </source>
</reference>